<gene>
    <name evidence="1" type="ORF">SBA5_720014</name>
</gene>
<dbReference type="Proteomes" id="UP000239735">
    <property type="component" value="Unassembled WGS sequence"/>
</dbReference>
<name>A0A2N9M2Y9_9BACT</name>
<sequence>MLAAQNPDSTTISKLLEDVKSHAALADDDAHTLASYTRSNVGWQTHGTQLTRIKEHVNDLVRDGNQMSSPKFELNVLTAQDLTARRKIELGRLQGA</sequence>
<evidence type="ECO:0000313" key="2">
    <source>
        <dbReference type="Proteomes" id="UP000239735"/>
    </source>
</evidence>
<dbReference type="AlphaFoldDB" id="A0A2N9M2Y9"/>
<dbReference type="OrthoDB" id="122011at2"/>
<accession>A0A2N9M2Y9</accession>
<evidence type="ECO:0000313" key="1">
    <source>
        <dbReference type="EMBL" id="SPE29843.1"/>
    </source>
</evidence>
<proteinExistence type="predicted"/>
<protein>
    <submittedName>
        <fullName evidence="1">Uncharacterized protein</fullName>
    </submittedName>
</protein>
<reference evidence="2" key="1">
    <citation type="submission" date="2018-02" db="EMBL/GenBank/DDBJ databases">
        <authorList>
            <person name="Hausmann B."/>
        </authorList>
    </citation>
    <scope>NUCLEOTIDE SEQUENCE [LARGE SCALE GENOMIC DNA]</scope>
    <source>
        <strain evidence="2">Peat soil MAG SbA5</strain>
    </source>
</reference>
<organism evidence="1 2">
    <name type="scientific">Candidatus Sulfuritelmatomonas gaucii</name>
    <dbReference type="NCBI Taxonomy" id="2043161"/>
    <lineage>
        <taxon>Bacteria</taxon>
        <taxon>Pseudomonadati</taxon>
        <taxon>Acidobacteriota</taxon>
        <taxon>Terriglobia</taxon>
        <taxon>Terriglobales</taxon>
        <taxon>Acidobacteriaceae</taxon>
        <taxon>Candidatus Sulfuritelmatomonas</taxon>
    </lineage>
</organism>
<dbReference type="EMBL" id="OKRB01000133">
    <property type="protein sequence ID" value="SPE29843.1"/>
    <property type="molecule type" value="Genomic_DNA"/>
</dbReference>